<dbReference type="InterPro" id="IPR036397">
    <property type="entry name" value="RNaseH_sf"/>
</dbReference>
<sequence>MPRGPRLSAEEKAQIRALQEAGFSNRRIANQIGRTHCVVCSYLRDPGAYDKGGARGRQRKLSSRDEREIWRRASNSTISVNQIRADLKLSASKTTVWRAIKRSGNIVREVMRKAPRLTNSHKIARIGFAQKNATTDWKQVIFSDEKKFNLDGPDGARCYWRDLRKDPVQFSRRNFGGGSLMVWGAYCWDSKLELGFVSCRMDSQEYQQVLESKLLPFLSRRRRQRLVFQQDNASVHASRSTSAWFQQQKIDVLEWPACSPDLNPMENLWGIIVRRVYANSRQFSTIDELRIAIMEAWRDIDRSVLRNLTMSMPHRLMELSLKQGAPIDY</sequence>
<dbReference type="Gene3D" id="3.30.420.10">
    <property type="entry name" value="Ribonuclease H-like superfamily/Ribonuclease H"/>
    <property type="match status" value="1"/>
</dbReference>
<dbReference type="OMA" id="RWKARTE"/>
<dbReference type="InterPro" id="IPR036388">
    <property type="entry name" value="WH-like_DNA-bd_sf"/>
</dbReference>
<evidence type="ECO:0000259" key="3">
    <source>
        <dbReference type="Pfam" id="PF13358"/>
    </source>
</evidence>
<evidence type="ECO:0000259" key="4">
    <source>
        <dbReference type="Pfam" id="PF21517"/>
    </source>
</evidence>
<dbReference type="Pfam" id="PF13358">
    <property type="entry name" value="DDE_3"/>
    <property type="match status" value="1"/>
</dbReference>
<evidence type="ECO:0000259" key="2">
    <source>
        <dbReference type="Pfam" id="PF11427"/>
    </source>
</evidence>
<dbReference type="PANTHER" id="PTHR23022:SF129">
    <property type="entry name" value="TRANSPOSABLE ELEMENT TC3 TRANSPOSASE"/>
    <property type="match status" value="1"/>
</dbReference>
<evidence type="ECO:0000313" key="6">
    <source>
        <dbReference type="WBParaSite" id="HCON_00143340-00001"/>
    </source>
</evidence>
<comment type="subcellular location">
    <subcellularLocation>
        <location evidence="1">Nucleus</location>
    </subcellularLocation>
</comment>
<feature type="domain" description="Tc3 transposase DNA binding" evidence="2">
    <location>
        <begin position="3"/>
        <end position="49"/>
    </location>
</feature>
<keyword evidence="5" id="KW-1185">Reference proteome</keyword>
<dbReference type="SUPFAM" id="SSF46689">
    <property type="entry name" value="Homeodomain-like"/>
    <property type="match status" value="2"/>
</dbReference>
<dbReference type="WBParaSite" id="HCON_00143340-00001">
    <property type="protein sequence ID" value="HCON_00143340-00001"/>
    <property type="gene ID" value="HCON_00143340"/>
</dbReference>
<dbReference type="GO" id="GO:0003677">
    <property type="term" value="F:DNA binding"/>
    <property type="evidence" value="ECO:0007669"/>
    <property type="project" value="InterPro"/>
</dbReference>
<dbReference type="InterPro" id="IPR025898">
    <property type="entry name" value="Tc3_transposase_DNA-bd_dom"/>
</dbReference>
<dbReference type="InterPro" id="IPR052338">
    <property type="entry name" value="Transposase_5"/>
</dbReference>
<name>A0A7I4YUW7_HAECO</name>
<organism evidence="5 6">
    <name type="scientific">Haemonchus contortus</name>
    <name type="common">Barber pole worm</name>
    <dbReference type="NCBI Taxonomy" id="6289"/>
    <lineage>
        <taxon>Eukaryota</taxon>
        <taxon>Metazoa</taxon>
        <taxon>Ecdysozoa</taxon>
        <taxon>Nematoda</taxon>
        <taxon>Chromadorea</taxon>
        <taxon>Rhabditida</taxon>
        <taxon>Rhabditina</taxon>
        <taxon>Rhabditomorpha</taxon>
        <taxon>Strongyloidea</taxon>
        <taxon>Trichostrongylidae</taxon>
        <taxon>Haemonchus</taxon>
    </lineage>
</organism>
<accession>A0A7I4YUW7</accession>
<dbReference type="GO" id="GO:0005634">
    <property type="term" value="C:nucleus"/>
    <property type="evidence" value="ECO:0007669"/>
    <property type="project" value="UniProtKB-SubCell"/>
</dbReference>
<dbReference type="Pfam" id="PF11427">
    <property type="entry name" value="HTH_Tnp_Tc3_1"/>
    <property type="match status" value="1"/>
</dbReference>
<dbReference type="Proteomes" id="UP000025227">
    <property type="component" value="Unplaced"/>
</dbReference>
<proteinExistence type="predicted"/>
<dbReference type="PANTHER" id="PTHR23022">
    <property type="entry name" value="TRANSPOSABLE ELEMENT-RELATED"/>
    <property type="match status" value="1"/>
</dbReference>
<dbReference type="InterPro" id="IPR038717">
    <property type="entry name" value="Tc1-like_DDE_dom"/>
</dbReference>
<dbReference type="InterPro" id="IPR048703">
    <property type="entry name" value="Tnp_Tc3-like_HTH"/>
</dbReference>
<dbReference type="Pfam" id="PF21517">
    <property type="entry name" value="HTH_Tnp_Tc3_2_like"/>
    <property type="match status" value="1"/>
</dbReference>
<dbReference type="AlphaFoldDB" id="A0A7I4YUW7"/>
<dbReference type="OrthoDB" id="106945at2759"/>
<protein>
    <submittedName>
        <fullName evidence="6">DDE_3 domain-containing protein</fullName>
    </submittedName>
</protein>
<feature type="domain" description="Tc1-like transposase DDE" evidence="3">
    <location>
        <begin position="139"/>
        <end position="290"/>
    </location>
</feature>
<dbReference type="Gene3D" id="1.10.10.60">
    <property type="entry name" value="Homeodomain-like"/>
    <property type="match status" value="1"/>
</dbReference>
<reference evidence="6" key="1">
    <citation type="submission" date="2020-12" db="UniProtKB">
        <authorList>
            <consortium name="WormBaseParasite"/>
        </authorList>
    </citation>
    <scope>IDENTIFICATION</scope>
    <source>
        <strain evidence="6">MHco3</strain>
    </source>
</reference>
<dbReference type="InterPro" id="IPR009057">
    <property type="entry name" value="Homeodomain-like_sf"/>
</dbReference>
<evidence type="ECO:0000313" key="5">
    <source>
        <dbReference type="Proteomes" id="UP000025227"/>
    </source>
</evidence>
<dbReference type="Gene3D" id="1.10.10.10">
    <property type="entry name" value="Winged helix-like DNA-binding domain superfamily/Winged helix DNA-binding domain"/>
    <property type="match status" value="1"/>
</dbReference>
<feature type="domain" description="Transposable element Tc3 transposase-like DNA-binding HTH" evidence="4">
    <location>
        <begin position="64"/>
        <end position="103"/>
    </location>
</feature>
<evidence type="ECO:0000256" key="1">
    <source>
        <dbReference type="ARBA" id="ARBA00004123"/>
    </source>
</evidence>